<dbReference type="NCBIfam" id="TIGR01245">
    <property type="entry name" value="trpD"/>
    <property type="match status" value="1"/>
</dbReference>
<protein>
    <submittedName>
        <fullName evidence="6">Anthranilate phosphoribosyltransferase</fullName>
    </submittedName>
</protein>
<dbReference type="InterPro" id="IPR005940">
    <property type="entry name" value="Anthranilate_Pribosyl_Tfrase"/>
</dbReference>
<feature type="domain" description="Glycosyl transferase family 3" evidence="4">
    <location>
        <begin position="164"/>
        <end position="450"/>
    </location>
</feature>
<evidence type="ECO:0000313" key="7">
    <source>
        <dbReference type="Proteomes" id="UP000236621"/>
    </source>
</evidence>
<dbReference type="AlphaFoldDB" id="A0A2K3QRC8"/>
<dbReference type="Proteomes" id="UP000236621">
    <property type="component" value="Unassembled WGS sequence"/>
</dbReference>
<feature type="non-terminal residue" evidence="6">
    <location>
        <position position="1"/>
    </location>
</feature>
<dbReference type="InterPro" id="IPR000312">
    <property type="entry name" value="Glycosyl_Trfase_fam3"/>
</dbReference>
<feature type="region of interest" description="Disordered" evidence="3">
    <location>
        <begin position="1"/>
        <end position="28"/>
    </location>
</feature>
<dbReference type="Gene3D" id="3.40.1030.10">
    <property type="entry name" value="Nucleoside phosphorylase/phosphoribosyltransferase catalytic domain"/>
    <property type="match status" value="1"/>
</dbReference>
<comment type="caution">
    <text evidence="6">The sequence shown here is derived from an EMBL/GenBank/DDBJ whole genome shotgun (WGS) entry which is preliminary data.</text>
</comment>
<dbReference type="PANTHER" id="PTHR43285">
    <property type="entry name" value="ANTHRANILATE PHOSPHORIBOSYLTRANSFERASE"/>
    <property type="match status" value="1"/>
</dbReference>
<accession>A0A2K3QRC8</accession>
<reference evidence="6 7" key="1">
    <citation type="submission" date="2017-08" db="EMBL/GenBank/DDBJ databases">
        <title>Harnessing the power of phylogenomics to disentangle the directionality and signatures of interkingdom host jumping in the parasitic fungal genus Tolypocladium.</title>
        <authorList>
            <person name="Quandt C.A."/>
            <person name="Patterson W."/>
            <person name="Spatafora J.W."/>
        </authorList>
    </citation>
    <scope>NUCLEOTIDE SEQUENCE [LARGE SCALE GENOMIC DNA]</scope>
    <source>
        <strain evidence="6 7">CBS 113982</strain>
    </source>
</reference>
<keyword evidence="2 6" id="KW-0808">Transferase</keyword>
<evidence type="ECO:0000256" key="3">
    <source>
        <dbReference type="SAM" id="MobiDB-lite"/>
    </source>
</evidence>
<dbReference type="InterPro" id="IPR017459">
    <property type="entry name" value="Glycosyl_Trfase_fam3_N_dom"/>
</dbReference>
<name>A0A2K3QRC8_9HYPO</name>
<keyword evidence="1 6" id="KW-0328">Glycosyltransferase</keyword>
<evidence type="ECO:0000256" key="2">
    <source>
        <dbReference type="ARBA" id="ARBA00022679"/>
    </source>
</evidence>
<evidence type="ECO:0000259" key="5">
    <source>
        <dbReference type="Pfam" id="PF02885"/>
    </source>
</evidence>
<evidence type="ECO:0000259" key="4">
    <source>
        <dbReference type="Pfam" id="PF00591"/>
    </source>
</evidence>
<dbReference type="SUPFAM" id="SSF52418">
    <property type="entry name" value="Nucleoside phosphorylase/phosphoribosyltransferase catalytic domain"/>
    <property type="match status" value="1"/>
</dbReference>
<dbReference type="EMBL" id="NRSZ01000001">
    <property type="protein sequence ID" value="PNY30088.1"/>
    <property type="molecule type" value="Genomic_DNA"/>
</dbReference>
<dbReference type="GO" id="GO:0004048">
    <property type="term" value="F:anthranilate phosphoribosyltransferase activity"/>
    <property type="evidence" value="ECO:0007669"/>
    <property type="project" value="InterPro"/>
</dbReference>
<dbReference type="Pfam" id="PF02885">
    <property type="entry name" value="Glycos_trans_3N"/>
    <property type="match status" value="1"/>
</dbReference>
<dbReference type="GO" id="GO:0005829">
    <property type="term" value="C:cytosol"/>
    <property type="evidence" value="ECO:0007669"/>
    <property type="project" value="TreeGrafter"/>
</dbReference>
<dbReference type="Gene3D" id="1.20.970.10">
    <property type="entry name" value="Transferase, Pyrimidine Nucleoside Phosphorylase, Chain C"/>
    <property type="match status" value="1"/>
</dbReference>
<proteinExistence type="predicted"/>
<organism evidence="6 7">
    <name type="scientific">Tolypocladium capitatum</name>
    <dbReference type="NCBI Taxonomy" id="45235"/>
    <lineage>
        <taxon>Eukaryota</taxon>
        <taxon>Fungi</taxon>
        <taxon>Dikarya</taxon>
        <taxon>Ascomycota</taxon>
        <taxon>Pezizomycotina</taxon>
        <taxon>Sordariomycetes</taxon>
        <taxon>Hypocreomycetidae</taxon>
        <taxon>Hypocreales</taxon>
        <taxon>Ophiocordycipitaceae</taxon>
        <taxon>Tolypocladium</taxon>
    </lineage>
</organism>
<dbReference type="OrthoDB" id="427800at2759"/>
<sequence length="466" mass="50146">SVRSGHLAAPSRNGRLDQFGSKTRSLGHPTARPAVLVVPRFTTALLLPTARPVTMASQAIGSGQDGLPPVDIRPLLTKLWPINTEVTPDEIAEAISHFFTNQVTEAQTASLLMALHFTEMDYRADVLATCANAMMRAAAPIPVKELSAVLERRGRKDGNYGGGLCDIVGTGGDSHNTFNISTTASILASSLLLVSKHGNKASTSKSGSADMINCMKPRAPIISAVKPDTLAKVYSATNYSFLFAPVFHTGMRYVAPIRKQLPWRTIFNNLGPLANPVEDVLEARVIGVGRRDLGPAFADSLRRSGCRKAMIVCGEEELDEISCAGPTLCWMLKEKSRGGEVEVEHFKITPADFGVEAHALSEVSGGKGPAENAEILRRIMCGELPEDDPLIDFVLINTAALFVVSGICDADTSDMGHGDDGRVMTERGPAGQRWKEGVRRAKWAVKSGEAWKQWQAFVDVTNEIGA</sequence>
<feature type="domain" description="Glycosyl transferase family 3 N-terminal" evidence="5">
    <location>
        <begin position="74"/>
        <end position="138"/>
    </location>
</feature>
<dbReference type="SUPFAM" id="SSF47648">
    <property type="entry name" value="Nucleoside phosphorylase/phosphoribosyltransferase N-terminal domain"/>
    <property type="match status" value="1"/>
</dbReference>
<dbReference type="FunFam" id="3.40.1030.10:FF:000010">
    <property type="entry name" value="Anthranilate phosphoribosyltransferase"/>
    <property type="match status" value="1"/>
</dbReference>
<keyword evidence="7" id="KW-1185">Reference proteome</keyword>
<dbReference type="InterPro" id="IPR036320">
    <property type="entry name" value="Glycosyl_Trfase_fam3_N_dom_sf"/>
</dbReference>
<dbReference type="PANTHER" id="PTHR43285:SF2">
    <property type="entry name" value="ANTHRANILATE PHOSPHORIBOSYLTRANSFERASE"/>
    <property type="match status" value="1"/>
</dbReference>
<dbReference type="GO" id="GO:0000162">
    <property type="term" value="P:L-tryptophan biosynthetic process"/>
    <property type="evidence" value="ECO:0007669"/>
    <property type="project" value="InterPro"/>
</dbReference>
<dbReference type="Pfam" id="PF00591">
    <property type="entry name" value="Glycos_transf_3"/>
    <property type="match status" value="1"/>
</dbReference>
<evidence type="ECO:0000256" key="1">
    <source>
        <dbReference type="ARBA" id="ARBA00022676"/>
    </source>
</evidence>
<evidence type="ECO:0000313" key="6">
    <source>
        <dbReference type="EMBL" id="PNY30088.1"/>
    </source>
</evidence>
<dbReference type="InterPro" id="IPR035902">
    <property type="entry name" value="Nuc_phospho_transferase"/>
</dbReference>
<gene>
    <name evidence="6" type="ORF">TCAP_00004</name>
</gene>
<dbReference type="STRING" id="45235.A0A2K3QRC8"/>